<dbReference type="KEGG" id="glz:GLAREA_10484"/>
<accession>S3DCL0</accession>
<dbReference type="HOGENOM" id="CLU_010194_44_6_1"/>
<dbReference type="PANTHER" id="PTHR24320">
    <property type="entry name" value="RETINOL DEHYDROGENASE"/>
    <property type="match status" value="1"/>
</dbReference>
<evidence type="ECO:0000256" key="3">
    <source>
        <dbReference type="ARBA" id="ARBA00023002"/>
    </source>
</evidence>
<comment type="similarity">
    <text evidence="1">Belongs to the short-chain dehydrogenases/reductases (SDR) family.</text>
</comment>
<gene>
    <name evidence="4" type="ORF">GLAREA_10484</name>
</gene>
<dbReference type="OMA" id="MISHAIR"/>
<reference evidence="4 5" key="1">
    <citation type="journal article" date="2013" name="BMC Genomics">
        <title>Genomics-driven discovery of the pneumocandin biosynthetic gene cluster in the fungus Glarea lozoyensis.</title>
        <authorList>
            <person name="Chen L."/>
            <person name="Yue Q."/>
            <person name="Zhang X."/>
            <person name="Xiang M."/>
            <person name="Wang C."/>
            <person name="Li S."/>
            <person name="Che Y."/>
            <person name="Ortiz-Lopez F.J."/>
            <person name="Bills G.F."/>
            <person name="Liu X."/>
            <person name="An Z."/>
        </authorList>
    </citation>
    <scope>NUCLEOTIDE SEQUENCE [LARGE SCALE GENOMIC DNA]</scope>
    <source>
        <strain evidence="5">ATCC 20868 / MF5171</strain>
    </source>
</reference>
<organism evidence="4 5">
    <name type="scientific">Glarea lozoyensis (strain ATCC 20868 / MF5171)</name>
    <dbReference type="NCBI Taxonomy" id="1116229"/>
    <lineage>
        <taxon>Eukaryota</taxon>
        <taxon>Fungi</taxon>
        <taxon>Dikarya</taxon>
        <taxon>Ascomycota</taxon>
        <taxon>Pezizomycotina</taxon>
        <taxon>Leotiomycetes</taxon>
        <taxon>Helotiales</taxon>
        <taxon>Helotiaceae</taxon>
        <taxon>Glarea</taxon>
    </lineage>
</organism>
<dbReference type="PRINTS" id="PR00081">
    <property type="entry name" value="GDHRDH"/>
</dbReference>
<dbReference type="Proteomes" id="UP000016922">
    <property type="component" value="Unassembled WGS sequence"/>
</dbReference>
<keyword evidence="3" id="KW-0560">Oxidoreductase</keyword>
<evidence type="ECO:0000256" key="2">
    <source>
        <dbReference type="ARBA" id="ARBA00022857"/>
    </source>
</evidence>
<proteinExistence type="inferred from homology"/>
<evidence type="ECO:0000256" key="1">
    <source>
        <dbReference type="ARBA" id="ARBA00006484"/>
    </source>
</evidence>
<dbReference type="OrthoDB" id="191139at2759"/>
<dbReference type="InterPro" id="IPR002347">
    <property type="entry name" value="SDR_fam"/>
</dbReference>
<dbReference type="SUPFAM" id="SSF51735">
    <property type="entry name" value="NAD(P)-binding Rossmann-fold domains"/>
    <property type="match status" value="1"/>
</dbReference>
<protein>
    <submittedName>
        <fullName evidence="4">NAD(P)-binding Rossmann-fold containing protein</fullName>
    </submittedName>
</protein>
<evidence type="ECO:0000313" key="4">
    <source>
        <dbReference type="EMBL" id="EPE34789.1"/>
    </source>
</evidence>
<sequence>MLFGFLSRSTVDFNTTTSIPSLNGKVIAITGGNAGLGYETVLRLAPHNPSHIYILSRNASTTNAAISSIQSQIANCCPITHIPLDLSDLSSVASCAAELQNREERLDILFLNAGIMLVPPALTAQGYEIQFGTNHLGHFLLAQLLLPLLKHTTTLPDADVRVVVLSSVGMIFTYGRGIEYEGLGEAGSAFRAAGLYRYARSKLCNALFAREFAGRYSGEGITCVAVHPGVISTGLWRETFGERDWGLLGEVGRWVAMRVPVVGFEGVESGVRGQLWAAVGKLGKGRGEVEGGEFYTPVGVKGQGSWACYDGEEAKRLWGWSEKAVEGYMR</sequence>
<dbReference type="RefSeq" id="XP_008077776.1">
    <property type="nucleotide sequence ID" value="XM_008079585.1"/>
</dbReference>
<keyword evidence="2" id="KW-0521">NADP</keyword>
<dbReference type="GO" id="GO:0016491">
    <property type="term" value="F:oxidoreductase activity"/>
    <property type="evidence" value="ECO:0007669"/>
    <property type="project" value="UniProtKB-KW"/>
</dbReference>
<dbReference type="Pfam" id="PF00106">
    <property type="entry name" value="adh_short"/>
    <property type="match status" value="1"/>
</dbReference>
<dbReference type="Gene3D" id="3.40.50.720">
    <property type="entry name" value="NAD(P)-binding Rossmann-like Domain"/>
    <property type="match status" value="1"/>
</dbReference>
<dbReference type="InterPro" id="IPR036291">
    <property type="entry name" value="NAD(P)-bd_dom_sf"/>
</dbReference>
<dbReference type="eggNOG" id="KOG1208">
    <property type="taxonomic scope" value="Eukaryota"/>
</dbReference>
<dbReference type="PANTHER" id="PTHR24320:SF282">
    <property type="entry name" value="WW DOMAIN-CONTAINING OXIDOREDUCTASE"/>
    <property type="match status" value="1"/>
</dbReference>
<evidence type="ECO:0000313" key="5">
    <source>
        <dbReference type="Proteomes" id="UP000016922"/>
    </source>
</evidence>
<keyword evidence="5" id="KW-1185">Reference proteome</keyword>
<dbReference type="AlphaFoldDB" id="S3DCL0"/>
<name>S3DCL0_GLAL2</name>
<dbReference type="EMBL" id="KE145355">
    <property type="protein sequence ID" value="EPE34789.1"/>
    <property type="molecule type" value="Genomic_DNA"/>
</dbReference>
<dbReference type="GeneID" id="19469530"/>